<evidence type="ECO:0000256" key="1">
    <source>
        <dbReference type="SAM" id="MobiDB-lite"/>
    </source>
</evidence>
<dbReference type="EMBL" id="BFAY01000001">
    <property type="protein sequence ID" value="GBF37087.1"/>
    <property type="molecule type" value="Genomic_DNA"/>
</dbReference>
<accession>A0A2P2CXG3</accession>
<protein>
    <submittedName>
        <fullName evidence="2">AsmA domain protein</fullName>
    </submittedName>
</protein>
<proteinExistence type="predicted"/>
<evidence type="ECO:0000313" key="2">
    <source>
        <dbReference type="EMBL" id="GBF37087.1"/>
    </source>
</evidence>
<dbReference type="Proteomes" id="UP000245076">
    <property type="component" value="Unassembled WGS sequence"/>
</dbReference>
<feature type="region of interest" description="Disordered" evidence="1">
    <location>
        <begin position="1"/>
        <end position="26"/>
    </location>
</feature>
<dbReference type="RefSeq" id="WP_245915420.1">
    <property type="nucleotide sequence ID" value="NZ_BFAY01000001.1"/>
</dbReference>
<comment type="caution">
    <text evidence="2">The sequence shown here is derived from an EMBL/GenBank/DDBJ whole genome shotgun (WGS) entry which is preliminary data.</text>
</comment>
<sequence>MSVGSGRGITEISGKPSTEGNLGEDQPGSPTVIHFSFPLPKNPFFKKDSVTFRIAVPSKLYRFVSSSFFKIQSITEKPSFRKISVALIVAFLLLAAAKETAEWYFVRRVLDLRGVKELTRGFINEELDRAVTLGVVEYEFPNHVFIEDLKISSDEDFASQRMIFKANKIELLLRGLWKGQPSVKAIRVRNAQLSIDLEDKISGEILSYIHKINIPEIRLEDTTVTVYKGGKVLLENVKGIDFNIRKEDTKINVQISDSLFPIPGFRYVNGKFSTDIGSKNMNLEILFKNAKAENSGGLYSEFSQFYPKKGKISGHAILESDGTNLKVQGKTEFSNVKGIVLQELPLQSEVWEWKDIDLEHEWTRSQKGDVFTEEHKVFTGEDKLTLLKSKNEKGLKSWDLSLTVQDLDDIRNFLPVSSDLETLGGSLDLHWKGAETGSYGDWMKSEAKFSLQDFKWKDPYLDLEIKDAELGWNLSGILEAKLKGKQFGLPWSANLKGKTGYKKGVKGDGTSYFPLMGEYNLELETDSIVLSNFFPLYSSVRQWVREDIHTRMEKLIPEINFTRTPIYKYFLENPTGSLKLISKEVKWDFGLSSMGKLDVGLKFAPSQSRLDASITGSGTAKLNSYFTYGTDNPYFGIDFETINLPWGVPSFSFCGGDLIPESLDSDGNIRFNGNNFLDIHDRIYITIDKVKLSNTIWKGKGEFPVPVPPKFEMGFDYWNPGSPPKRNVYWKGGNVNATANSYIDSDSVKYFVTGNTYSLSSESNSAVPISAFAFKIKENSQGCIKE</sequence>
<name>A0A2P2CXG3_9LEPT</name>
<reference evidence="2 3" key="1">
    <citation type="submission" date="2018-02" db="EMBL/GenBank/DDBJ databases">
        <title>Novel Leptospira species isolated from soil and water in Japan.</title>
        <authorList>
            <person name="Nakao R."/>
            <person name="Masuzawa T."/>
        </authorList>
    </citation>
    <scope>NUCLEOTIDE SEQUENCE [LARGE SCALE GENOMIC DNA]</scope>
    <source>
        <strain evidence="2 3">E8</strain>
    </source>
</reference>
<keyword evidence="3" id="KW-1185">Reference proteome</keyword>
<organism evidence="2 3">
    <name type="scientific">Leptospira johnsonii</name>
    <dbReference type="NCBI Taxonomy" id="1917820"/>
    <lineage>
        <taxon>Bacteria</taxon>
        <taxon>Pseudomonadati</taxon>
        <taxon>Spirochaetota</taxon>
        <taxon>Spirochaetia</taxon>
        <taxon>Leptospirales</taxon>
        <taxon>Leptospiraceae</taxon>
        <taxon>Leptospira</taxon>
    </lineage>
</organism>
<evidence type="ECO:0000313" key="3">
    <source>
        <dbReference type="Proteomes" id="UP000245076"/>
    </source>
</evidence>
<dbReference type="NCBIfam" id="NF047517">
    <property type="entry name" value="LIC_12586_fam"/>
    <property type="match status" value="1"/>
</dbReference>
<gene>
    <name evidence="2" type="ORF">LPTSP1_00650</name>
</gene>
<dbReference type="AlphaFoldDB" id="A0A2P2CXG3"/>